<organism evidence="1">
    <name type="scientific">viral metagenome</name>
    <dbReference type="NCBI Taxonomy" id="1070528"/>
    <lineage>
        <taxon>unclassified sequences</taxon>
        <taxon>metagenomes</taxon>
        <taxon>organismal metagenomes</taxon>
    </lineage>
</organism>
<protein>
    <submittedName>
        <fullName evidence="1">Uncharacterized protein</fullName>
    </submittedName>
</protein>
<dbReference type="SUPFAM" id="SSF57850">
    <property type="entry name" value="RING/U-box"/>
    <property type="match status" value="1"/>
</dbReference>
<proteinExistence type="predicted"/>
<sequence length="176" mass="20007">MATTFNDANNAFYADFMKCISAEQEESQSAKTCLISYEPLEKYSIRLNCGHSFNYSPLLNAIRLYKNDQFKHGVTQDKMDTHCPYCREKTPGLLPYAPGFNKIKFVNSPCILSFGTNKCVYNITNKKECGMACYYDKCHLHIKKSDKVACKGITKAGTPCKKTATPVEHYCKLHRK</sequence>
<dbReference type="EMBL" id="MN739259">
    <property type="protein sequence ID" value="QHS95861.1"/>
    <property type="molecule type" value="Genomic_DNA"/>
</dbReference>
<dbReference type="AlphaFoldDB" id="A0A6C0BVS6"/>
<evidence type="ECO:0000313" key="1">
    <source>
        <dbReference type="EMBL" id="QHS95861.1"/>
    </source>
</evidence>
<dbReference type="InterPro" id="IPR013083">
    <property type="entry name" value="Znf_RING/FYVE/PHD"/>
</dbReference>
<name>A0A6C0BVS6_9ZZZZ</name>
<reference evidence="1" key="1">
    <citation type="journal article" date="2020" name="Nature">
        <title>Giant virus diversity and host interactions through global metagenomics.</title>
        <authorList>
            <person name="Schulz F."/>
            <person name="Roux S."/>
            <person name="Paez-Espino D."/>
            <person name="Jungbluth S."/>
            <person name="Walsh D.A."/>
            <person name="Denef V.J."/>
            <person name="McMahon K.D."/>
            <person name="Konstantinidis K.T."/>
            <person name="Eloe-Fadrosh E.A."/>
            <person name="Kyrpides N.C."/>
            <person name="Woyke T."/>
        </authorList>
    </citation>
    <scope>NUCLEOTIDE SEQUENCE</scope>
    <source>
        <strain evidence="1">GVMAG-M-3300018868-6</strain>
    </source>
</reference>
<accession>A0A6C0BVS6</accession>
<dbReference type="Gene3D" id="3.30.40.10">
    <property type="entry name" value="Zinc/RING finger domain, C3HC4 (zinc finger)"/>
    <property type="match status" value="1"/>
</dbReference>